<dbReference type="OrthoDB" id="9895640at2"/>
<protein>
    <submittedName>
        <fullName evidence="1">Uncharacterized protein</fullName>
    </submittedName>
</protein>
<dbReference type="RefSeq" id="WP_103684089.1">
    <property type="nucleotide sequence ID" value="NZ_PQGG01000019.1"/>
</dbReference>
<comment type="caution">
    <text evidence="1">The sequence shown here is derived from an EMBL/GenBank/DDBJ whole genome shotgun (WGS) entry which is preliminary data.</text>
</comment>
<name>A0A2S4HGP3_9GAMM</name>
<sequence length="130" mass="14779">MSESRDQLLIATSSVHLARLQLADALSESVADADAIMCSFTSLQKALQMNGNAKTQQLLNDLIRDFQYLDRLNQRVEHVVDFLADIERRTSTTISSEAEEQRALPNMECSTERERTLNQRFRSANNVTLF</sequence>
<gene>
    <name evidence="1" type="ORF">C0068_08640</name>
</gene>
<dbReference type="EMBL" id="PQGG01000019">
    <property type="protein sequence ID" value="POP53147.1"/>
    <property type="molecule type" value="Genomic_DNA"/>
</dbReference>
<proteinExistence type="predicted"/>
<organism evidence="1 2">
    <name type="scientific">Zhongshania marina</name>
    <dbReference type="NCBI Taxonomy" id="2304603"/>
    <lineage>
        <taxon>Bacteria</taxon>
        <taxon>Pseudomonadati</taxon>
        <taxon>Pseudomonadota</taxon>
        <taxon>Gammaproteobacteria</taxon>
        <taxon>Cellvibrionales</taxon>
        <taxon>Spongiibacteraceae</taxon>
        <taxon>Zhongshania</taxon>
    </lineage>
</organism>
<dbReference type="Proteomes" id="UP000237222">
    <property type="component" value="Unassembled WGS sequence"/>
</dbReference>
<accession>A0A2S4HGP3</accession>
<evidence type="ECO:0000313" key="1">
    <source>
        <dbReference type="EMBL" id="POP53147.1"/>
    </source>
</evidence>
<reference evidence="1" key="1">
    <citation type="submission" date="2018-01" db="EMBL/GenBank/DDBJ databases">
        <authorList>
            <person name="Yu X.-D."/>
        </authorList>
    </citation>
    <scope>NUCLEOTIDE SEQUENCE</scope>
    <source>
        <strain evidence="1">ZX-21</strain>
    </source>
</reference>
<dbReference type="AlphaFoldDB" id="A0A2S4HGP3"/>
<evidence type="ECO:0000313" key="2">
    <source>
        <dbReference type="Proteomes" id="UP000237222"/>
    </source>
</evidence>